<dbReference type="GO" id="GO:0016787">
    <property type="term" value="F:hydrolase activity"/>
    <property type="evidence" value="ECO:0007669"/>
    <property type="project" value="UniProtKB-KW"/>
</dbReference>
<dbReference type="InterPro" id="IPR009218">
    <property type="entry name" value="HD_phosphohydro"/>
</dbReference>
<dbReference type="OrthoDB" id="9808993at2"/>
<keyword evidence="2" id="KW-0378">Hydrolase</keyword>
<dbReference type="RefSeq" id="WP_133755841.1">
    <property type="nucleotide sequence ID" value="NZ_SOAW01000003.1"/>
</dbReference>
<dbReference type="PANTHER" id="PTHR21174:SF0">
    <property type="entry name" value="HD PHOSPHOHYDROLASE FAMILY PROTEIN-RELATED"/>
    <property type="match status" value="1"/>
</dbReference>
<feature type="domain" description="DUF4031" evidence="1">
    <location>
        <begin position="2"/>
        <end position="76"/>
    </location>
</feature>
<reference evidence="2 3" key="1">
    <citation type="submission" date="2019-03" db="EMBL/GenBank/DDBJ databases">
        <title>Genomic Encyclopedia of Archaeal and Bacterial Type Strains, Phase II (KMG-II): from individual species to whole genera.</title>
        <authorList>
            <person name="Goeker M."/>
        </authorList>
    </citation>
    <scope>NUCLEOTIDE SEQUENCE [LARGE SCALE GENOMIC DNA]</scope>
    <source>
        <strain evidence="2 3">DSM 24323</strain>
    </source>
</reference>
<dbReference type="PANTHER" id="PTHR21174">
    <property type="match status" value="1"/>
</dbReference>
<dbReference type="SUPFAM" id="SSF109604">
    <property type="entry name" value="HD-domain/PDEase-like"/>
    <property type="match status" value="1"/>
</dbReference>
<gene>
    <name evidence="2" type="ORF">CLV29_2941</name>
</gene>
<dbReference type="EMBL" id="SOAW01000003">
    <property type="protein sequence ID" value="TDT29918.1"/>
    <property type="molecule type" value="Genomic_DNA"/>
</dbReference>
<name>A0A4V3EMF2_9ACTN</name>
<dbReference type="AlphaFoldDB" id="A0A4V3EMF2"/>
<dbReference type="Proteomes" id="UP000295371">
    <property type="component" value="Unassembled WGS sequence"/>
</dbReference>
<dbReference type="Pfam" id="PF13223">
    <property type="entry name" value="DUF4031"/>
    <property type="match status" value="1"/>
</dbReference>
<dbReference type="InterPro" id="IPR025109">
    <property type="entry name" value="DUF4031"/>
</dbReference>
<evidence type="ECO:0000259" key="1">
    <source>
        <dbReference type="Pfam" id="PF13223"/>
    </source>
</evidence>
<proteinExistence type="predicted"/>
<organism evidence="2 3">
    <name type="scientific">Naumannella halotolerans</name>
    <dbReference type="NCBI Taxonomy" id="993414"/>
    <lineage>
        <taxon>Bacteria</taxon>
        <taxon>Bacillati</taxon>
        <taxon>Actinomycetota</taxon>
        <taxon>Actinomycetes</taxon>
        <taxon>Propionibacteriales</taxon>
        <taxon>Propionibacteriaceae</taxon>
        <taxon>Naumannella</taxon>
    </lineage>
</organism>
<evidence type="ECO:0000313" key="2">
    <source>
        <dbReference type="EMBL" id="TDT29918.1"/>
    </source>
</evidence>
<protein>
    <submittedName>
        <fullName evidence="2">Putative metal-dependent HD superfamily phosphohydrolase</fullName>
    </submittedName>
</protein>
<evidence type="ECO:0000313" key="3">
    <source>
        <dbReference type="Proteomes" id="UP000295371"/>
    </source>
</evidence>
<comment type="caution">
    <text evidence="2">The sequence shown here is derived from an EMBL/GenBank/DDBJ whole genome shotgun (WGS) entry which is preliminary data.</text>
</comment>
<accession>A0A4V3EMF2</accession>
<keyword evidence="3" id="KW-1185">Reference proteome</keyword>
<sequence>MILIDPPTWPAHGTVFSHLVSDRSRAELHEFALRSQLPARAFDRDHYDVAEQWYDQLLGAGAVPVSARELVTRLRASGLRRTKQTVARERAGRIEELRHAWQELDLGAPGLRDRLLADWGARSRRYRDQQHLAEALAAISLLTPHPSRELRLAVWFHDAVYAGEPGADEEASAQLAEQSLSGLLPSGPVAEVARLVRLTASHAAAGEDTDGMVLNDADLSILAADPERYAGYTAGVRAEYHHVPPAQFVRGRTAVLEDLLGRDRLFATARGRELWEESARHNLQAELSGLRR</sequence>